<feature type="transmembrane region" description="Helical" evidence="1">
    <location>
        <begin position="124"/>
        <end position="143"/>
    </location>
</feature>
<organism evidence="2 3">
    <name type="scientific">Litorivicinus lipolyticus</name>
    <dbReference type="NCBI Taxonomy" id="418701"/>
    <lineage>
        <taxon>Bacteria</taxon>
        <taxon>Pseudomonadati</taxon>
        <taxon>Pseudomonadota</taxon>
        <taxon>Gammaproteobacteria</taxon>
        <taxon>Oceanospirillales</taxon>
        <taxon>Litorivicinaceae</taxon>
        <taxon>Litorivicinus</taxon>
    </lineage>
</organism>
<dbReference type="EMBL" id="CP045871">
    <property type="protein sequence ID" value="QGG79984.1"/>
    <property type="molecule type" value="Genomic_DNA"/>
</dbReference>
<evidence type="ECO:0000313" key="3">
    <source>
        <dbReference type="Proteomes" id="UP000388235"/>
    </source>
</evidence>
<evidence type="ECO:0000256" key="1">
    <source>
        <dbReference type="SAM" id="Phobius"/>
    </source>
</evidence>
<dbReference type="KEGG" id="llp:GH975_05080"/>
<evidence type="ECO:0000313" key="2">
    <source>
        <dbReference type="EMBL" id="QGG79984.1"/>
    </source>
</evidence>
<dbReference type="InterPro" id="IPR007163">
    <property type="entry name" value="VCA0040-like"/>
</dbReference>
<protein>
    <submittedName>
        <fullName evidence="2">DUF368 domain-containing protein</fullName>
    </submittedName>
</protein>
<keyword evidence="3" id="KW-1185">Reference proteome</keyword>
<feature type="transmembrane region" description="Helical" evidence="1">
    <location>
        <begin position="68"/>
        <end position="91"/>
    </location>
</feature>
<keyword evidence="1" id="KW-0812">Transmembrane</keyword>
<dbReference type="AlphaFoldDB" id="A0A5Q2QAE3"/>
<feature type="transmembrane region" description="Helical" evidence="1">
    <location>
        <begin position="28"/>
        <end position="48"/>
    </location>
</feature>
<feature type="transmembrane region" description="Helical" evidence="1">
    <location>
        <begin position="224"/>
        <end position="242"/>
    </location>
</feature>
<proteinExistence type="predicted"/>
<feature type="transmembrane region" description="Helical" evidence="1">
    <location>
        <begin position="97"/>
        <end position="117"/>
    </location>
</feature>
<feature type="transmembrane region" description="Helical" evidence="1">
    <location>
        <begin position="196"/>
        <end position="217"/>
    </location>
</feature>
<accession>A0A5Q2QAE3</accession>
<gene>
    <name evidence="2" type="ORF">GH975_05080</name>
</gene>
<dbReference type="OrthoDB" id="9793746at2"/>
<keyword evidence="1" id="KW-1133">Transmembrane helix</keyword>
<dbReference type="PANTHER" id="PTHR37308:SF1">
    <property type="entry name" value="POLYPRENYL-PHOSPHATE TRANSPORTER"/>
    <property type="match status" value="1"/>
</dbReference>
<feature type="transmembrane region" description="Helical" evidence="1">
    <location>
        <begin position="248"/>
        <end position="269"/>
    </location>
</feature>
<name>A0A5Q2QAE3_9GAMM</name>
<reference evidence="2 3" key="1">
    <citation type="submission" date="2019-11" db="EMBL/GenBank/DDBJ databases">
        <authorList>
            <person name="Khan S.A."/>
            <person name="Jeon C.O."/>
            <person name="Chun B.H."/>
        </authorList>
    </citation>
    <scope>NUCLEOTIDE SEQUENCE [LARGE SCALE GENOMIC DNA]</scope>
    <source>
        <strain evidence="2 3">IMCC 1097</strain>
    </source>
</reference>
<dbReference type="Pfam" id="PF04018">
    <property type="entry name" value="VCA0040-like"/>
    <property type="match status" value="1"/>
</dbReference>
<sequence>MTPLAIALRGLCMGAADAVPGVSGGTVALIAGIYPRLLGVIGALRPSLWGVLRRDGIGAVWRALDGNFALALLVGIAFGLFGLSTLVLAGLAAFPALVWAAFLGLVMAAVPVLARAVTHWSLSCWVWLTLGLGLASGLGWMEISVPQTTLGYVVGGTLALSAMILPGLSGSFVLLLVGLYQPVFSALHAANMSVVVPFAGGALVGLLGMARVLSWLLARHQPQVMACLIGLMVGSCVQLWPFNHAPWSAVNAALALAGLVLGCVAVWGLDRWSKT</sequence>
<keyword evidence="1" id="KW-0472">Membrane</keyword>
<dbReference type="Proteomes" id="UP000388235">
    <property type="component" value="Chromosome"/>
</dbReference>
<dbReference type="PANTHER" id="PTHR37308">
    <property type="entry name" value="INTEGRAL MEMBRANE PROTEIN"/>
    <property type="match status" value="1"/>
</dbReference>